<evidence type="ECO:0000259" key="12">
    <source>
        <dbReference type="Pfam" id="PF07715"/>
    </source>
</evidence>
<dbReference type="Pfam" id="PF13715">
    <property type="entry name" value="CarbopepD_reg_2"/>
    <property type="match status" value="1"/>
</dbReference>
<dbReference type="InterPro" id="IPR008969">
    <property type="entry name" value="CarboxyPept-like_regulatory"/>
</dbReference>
<evidence type="ECO:0000256" key="7">
    <source>
        <dbReference type="ARBA" id="ARBA00023237"/>
    </source>
</evidence>
<evidence type="ECO:0000313" key="13">
    <source>
        <dbReference type="EMBL" id="GGC14755.1"/>
    </source>
</evidence>
<keyword evidence="4 8" id="KW-0812">Transmembrane</keyword>
<evidence type="ECO:0000256" key="3">
    <source>
        <dbReference type="ARBA" id="ARBA00022452"/>
    </source>
</evidence>
<evidence type="ECO:0000256" key="10">
    <source>
        <dbReference type="SAM" id="SignalP"/>
    </source>
</evidence>
<protein>
    <submittedName>
        <fullName evidence="13">SusC/RagA family TonB-linked outer membrane protein</fullName>
    </submittedName>
</protein>
<comment type="subcellular location">
    <subcellularLocation>
        <location evidence="1 8">Cell outer membrane</location>
        <topology evidence="1 8">Multi-pass membrane protein</topology>
    </subcellularLocation>
</comment>
<dbReference type="NCBIfam" id="TIGR04056">
    <property type="entry name" value="OMP_RagA_SusC"/>
    <property type="match status" value="1"/>
</dbReference>
<dbReference type="PROSITE" id="PS52016">
    <property type="entry name" value="TONB_DEPENDENT_REC_3"/>
    <property type="match status" value="1"/>
</dbReference>
<feature type="domain" description="TonB-dependent receptor-like beta-barrel" evidence="11">
    <location>
        <begin position="460"/>
        <end position="785"/>
    </location>
</feature>
<dbReference type="InterPro" id="IPR012910">
    <property type="entry name" value="Plug_dom"/>
</dbReference>
<evidence type="ECO:0000256" key="8">
    <source>
        <dbReference type="PROSITE-ProRule" id="PRU01360"/>
    </source>
</evidence>
<proteinExistence type="inferred from homology"/>
<accession>A0ABQ1L2D3</accession>
<dbReference type="Proteomes" id="UP000597338">
    <property type="component" value="Unassembled WGS sequence"/>
</dbReference>
<evidence type="ECO:0000256" key="1">
    <source>
        <dbReference type="ARBA" id="ARBA00004571"/>
    </source>
</evidence>
<dbReference type="Pfam" id="PF07715">
    <property type="entry name" value="Plug"/>
    <property type="match status" value="1"/>
</dbReference>
<dbReference type="InterPro" id="IPR023996">
    <property type="entry name" value="TonB-dep_OMP_SusC/RagA"/>
</dbReference>
<keyword evidence="14" id="KW-1185">Reference proteome</keyword>
<feature type="chain" id="PRO_5047520271" evidence="10">
    <location>
        <begin position="29"/>
        <end position="1038"/>
    </location>
</feature>
<evidence type="ECO:0000256" key="6">
    <source>
        <dbReference type="ARBA" id="ARBA00023136"/>
    </source>
</evidence>
<feature type="domain" description="TonB-dependent receptor plug" evidence="12">
    <location>
        <begin position="126"/>
        <end position="233"/>
    </location>
</feature>
<keyword evidence="3 8" id="KW-1134">Transmembrane beta strand</keyword>
<evidence type="ECO:0000259" key="11">
    <source>
        <dbReference type="Pfam" id="PF00593"/>
    </source>
</evidence>
<dbReference type="Gene3D" id="2.60.40.1120">
    <property type="entry name" value="Carboxypeptidase-like, regulatory domain"/>
    <property type="match status" value="1"/>
</dbReference>
<dbReference type="InterPro" id="IPR000531">
    <property type="entry name" value="Beta-barrel_TonB"/>
</dbReference>
<gene>
    <name evidence="13" type="ORF">GCM10011386_03110</name>
</gene>
<dbReference type="SUPFAM" id="SSF56935">
    <property type="entry name" value="Porins"/>
    <property type="match status" value="1"/>
</dbReference>
<dbReference type="InterPro" id="IPR023997">
    <property type="entry name" value="TonB-dep_OMP_SusC/RagA_CS"/>
</dbReference>
<dbReference type="NCBIfam" id="TIGR04057">
    <property type="entry name" value="SusC_RagA_signa"/>
    <property type="match status" value="1"/>
</dbReference>
<evidence type="ECO:0000313" key="14">
    <source>
        <dbReference type="Proteomes" id="UP000597338"/>
    </source>
</evidence>
<dbReference type="InterPro" id="IPR036942">
    <property type="entry name" value="Beta-barrel_TonB_sf"/>
</dbReference>
<keyword evidence="10" id="KW-0732">Signal</keyword>
<dbReference type="SUPFAM" id="SSF49464">
    <property type="entry name" value="Carboxypeptidase regulatory domain-like"/>
    <property type="match status" value="1"/>
</dbReference>
<keyword evidence="7 8" id="KW-0998">Cell outer membrane</keyword>
<reference evidence="14" key="1">
    <citation type="journal article" date="2019" name="Int. J. Syst. Evol. Microbiol.">
        <title>The Global Catalogue of Microorganisms (GCM) 10K type strain sequencing project: providing services to taxonomists for standard genome sequencing and annotation.</title>
        <authorList>
            <consortium name="The Broad Institute Genomics Platform"/>
            <consortium name="The Broad Institute Genome Sequencing Center for Infectious Disease"/>
            <person name="Wu L."/>
            <person name="Ma J."/>
        </authorList>
    </citation>
    <scope>NUCLEOTIDE SEQUENCE [LARGE SCALE GENOMIC DNA]</scope>
    <source>
        <strain evidence="14">CGMCC 1.15342</strain>
    </source>
</reference>
<feature type="signal peptide" evidence="10">
    <location>
        <begin position="1"/>
        <end position="28"/>
    </location>
</feature>
<evidence type="ECO:0000256" key="2">
    <source>
        <dbReference type="ARBA" id="ARBA00022448"/>
    </source>
</evidence>
<name>A0ABQ1L2D3_9SPHI</name>
<evidence type="ECO:0000256" key="5">
    <source>
        <dbReference type="ARBA" id="ARBA00023077"/>
    </source>
</evidence>
<dbReference type="Gene3D" id="2.40.170.20">
    <property type="entry name" value="TonB-dependent receptor, beta-barrel domain"/>
    <property type="match status" value="1"/>
</dbReference>
<keyword evidence="6 8" id="KW-0472">Membrane</keyword>
<dbReference type="Gene3D" id="2.170.130.10">
    <property type="entry name" value="TonB-dependent receptor, plug domain"/>
    <property type="match status" value="1"/>
</dbReference>
<comment type="caution">
    <text evidence="13">The sequence shown here is derived from an EMBL/GenBank/DDBJ whole genome shotgun (WGS) entry which is preliminary data.</text>
</comment>
<keyword evidence="2 8" id="KW-0813">Transport</keyword>
<evidence type="ECO:0000256" key="4">
    <source>
        <dbReference type="ARBA" id="ARBA00022692"/>
    </source>
</evidence>
<dbReference type="EMBL" id="BMIK01000001">
    <property type="protein sequence ID" value="GGC14755.1"/>
    <property type="molecule type" value="Genomic_DNA"/>
</dbReference>
<keyword evidence="5 9" id="KW-0798">TonB box</keyword>
<sequence length="1038" mass="113869">MGQKKFMKAMLMMGILPLAVCFNQVCYAVERMQQTTVQGTVRDAQTSSLLTGVSVSVKGTGHSVTTDADGKFSISVPGRAAVLVFTNVGYISKEVAAEGGRLDILLVPSETELDEVIVVGYGTQRKADLTGAVSIVGAKEITQRPVDRVEQGLQGRIPGVQVTSTTGAPAGGMRIRIRGSNSIQYGNSPLYVIDGFPMGGSSEFMNPNDVESITVLKDASATAIYGARGANGVVLITTKKGIQGATQITYDAYYGSQSVTKKLDLLSAKDYATLARTFWSRFRNGSLISRAYSEEEIAKMGEGTDWQDAIFQTAPMHSHNLAVRGGNEKTRFALSGNYFDQDGIIIFSKFKKANVALNLDHSISEKLKIGANVSFGYNKDRPIQHSTTGHGNSGVVYAALQSDPVQPVKYEDGTYSSQDRLWTTTGLYANPAIQNPVEMAEKAEALNTRMRLLGNFYAQYELVEGLVAKTTFGTYLTNGRNRSYLPSYFVNSRTTGGSGSVSSSELFNWVNENTLTYKKSIDDRHNLEVLGGFTMQRESEESLSATSYDYFTDVLGFYNLGLGEDPQYPSTGYSRWSMVSFLGRVNYDFDSRYLFTVSARYDGSSRFGKNNRFGFFPSAAVAWNIKNEEFLKPITWLSELKLRSSIGVTGNQSIPLYRNLQTYGLGSPYSFGGQFVTSIVPEALVNEDMKWESTRQIDVGLDIGFWNNRLSLVADYYHKKTSDLLFSVEIPRQGGFTSMLQNIGSVQNKGVELGITGVISEGDFRWDASANISFNRNKVLQLADADRFFGSSISSYLIQRNGGAGTVVMVDQPIGMFWGNIFDGLWQTQAEFDAGHMAGNGNSGPGFENFRDTDGNGTFEEGLDETIIGNPHPDYVFGFNTNLAYKGFDLGIFLNGVQGNDVLNLNLIDLTTQVNGMNGLAIYKEAWNGPGTSNRIAKIDRPDGRQGTFPNRVSTNYLEDGSFVRLSNVTLGYTLPLANSKLRTARVYVAGENLYTWTNYTGYDPEVNSLGDNNTVFGVDMNAYPRARMFRVGIQVGF</sequence>
<comment type="similarity">
    <text evidence="8 9">Belongs to the TonB-dependent receptor family.</text>
</comment>
<dbReference type="Pfam" id="PF00593">
    <property type="entry name" value="TonB_dep_Rec_b-barrel"/>
    <property type="match status" value="1"/>
</dbReference>
<dbReference type="InterPro" id="IPR037066">
    <property type="entry name" value="Plug_dom_sf"/>
</dbReference>
<organism evidence="13 14">
    <name type="scientific">Parapedobacter defluvii</name>
    <dbReference type="NCBI Taxonomy" id="2045106"/>
    <lineage>
        <taxon>Bacteria</taxon>
        <taxon>Pseudomonadati</taxon>
        <taxon>Bacteroidota</taxon>
        <taxon>Sphingobacteriia</taxon>
        <taxon>Sphingobacteriales</taxon>
        <taxon>Sphingobacteriaceae</taxon>
        <taxon>Parapedobacter</taxon>
    </lineage>
</organism>
<dbReference type="InterPro" id="IPR039426">
    <property type="entry name" value="TonB-dep_rcpt-like"/>
</dbReference>
<dbReference type="RefSeq" id="WP_188746696.1">
    <property type="nucleotide sequence ID" value="NZ_BMIK01000001.1"/>
</dbReference>
<evidence type="ECO:0000256" key="9">
    <source>
        <dbReference type="RuleBase" id="RU003357"/>
    </source>
</evidence>